<feature type="compositionally biased region" description="Basic residues" evidence="1">
    <location>
        <begin position="610"/>
        <end position="620"/>
    </location>
</feature>
<accession>A0A8H3TNG4</accession>
<evidence type="ECO:0008006" key="8">
    <source>
        <dbReference type="Google" id="ProtNLM"/>
    </source>
</evidence>
<dbReference type="SMART" id="SM01215">
    <property type="entry name" value="Fmp27_SW"/>
    <property type="match status" value="1"/>
</dbReference>
<dbReference type="InterPro" id="IPR045167">
    <property type="entry name" value="Hobbit"/>
</dbReference>
<evidence type="ECO:0000256" key="1">
    <source>
        <dbReference type="SAM" id="MobiDB-lite"/>
    </source>
</evidence>
<proteinExistence type="predicted"/>
<evidence type="ECO:0000259" key="3">
    <source>
        <dbReference type="SMART" id="SM01214"/>
    </source>
</evidence>
<organism evidence="6 7">
    <name type="scientific">Naganishia liquefaciens</name>
    <dbReference type="NCBI Taxonomy" id="104408"/>
    <lineage>
        <taxon>Eukaryota</taxon>
        <taxon>Fungi</taxon>
        <taxon>Dikarya</taxon>
        <taxon>Basidiomycota</taxon>
        <taxon>Agaricomycotina</taxon>
        <taxon>Tremellomycetes</taxon>
        <taxon>Filobasidiales</taxon>
        <taxon>Filobasidiaceae</taxon>
        <taxon>Naganishia</taxon>
    </lineage>
</organism>
<dbReference type="PANTHER" id="PTHR15678">
    <property type="entry name" value="ANTIGEN MLAA-22-RELATED"/>
    <property type="match status" value="1"/>
</dbReference>
<feature type="domain" description="FMP27/BLTP2/Hobbit GFWDK motif-containing RBG unit" evidence="3">
    <location>
        <begin position="1420"/>
        <end position="1579"/>
    </location>
</feature>
<sequence length="2907" mass="327062">MRACPTSRISSTTSRSQETNFSMTKALLYLALLASAFIVLRNFLVPYLLGRFTPIRIQSFSLRNIRGIEWHPRDRGCGDSAAPLRVGRLGWEWCPGGRWGIVVVAEQIEVSTQHDLAELRRMDKSSGNARIADPTGLSKLLQRYVTSKLKLYIQPTVLSLGMRYLPFILHLVMFRISNVRFSPKDESVVFLSDYIDASFDVRYDQTPAVISSESALEPETPVDVTSPAPPPTFSLSSVNAEGTGTTSTGEGSRVRSSRRGWDSLWRRVMYRASGDIHLTVNVSQCRLLRGVTSEPVDSTITEIVTIAGRSTFEIAIAFGALEDRRMSDRVKKSAVPHPSLLASYSYLAFSNFDFAVQLPPIQLRMRQLEQLLDDLQRKKDVGVAHRQIISLDDPHKRDSRNKQLAKAIGRALNVVSLRVSRITFHHSLEASYLAPKVAARNLDPVDSHDSGISASLSRDQSAAAASPGNLSMACIIDDFYLRVQSVNQANSPAIRDIFGRQTEADKRRGELVRGLEFKLNMQDVFLQRHGPAKGEASSTIVCTGPIQVTAVTTIFSGPMGWQSFPKYIDEPNQYLLHLEVSVTRFRFEASADMVTQLILGFRSAAASRRSKRQINKHVKPRSNASNEPGQLCQKVPKLVVVCRIGEVDIHLADTEADPLVHCCISNTGLHLAGHTEHQDVQARRLTRDSKLKPRFSLFDGYTSAINWECGGQMAATKVTFSSYADRATDETIEVIRIGKGFLRSSGSMLGRSKLSAGNIDFDINSKMGSLTLSLSTGVEVCLWRAESQRMLAHFISILEICQSMLQRPRNDARNAVVPDPLRSLPSGISIKLSLGSVAVTLASQDPNPRCQLQLLRGLRFQTVLTLDYCYFAHEAQAQRSNRLLLEVQHRSKLHLSPGLEVEAEAFANKYAPCGGGAALFGAKFKEVLVIPVFNAGADAADQGASAIATSEVNVMPEVKRHESIAIWDFQKKDKAAVTSPVPGPNNRDPFNVEYGQQIRRPILVVPEASIGLNVVRQAQDGPMERQIIARVGYTEVSGDLSHVYCVMLAIHALKACRRKEDSVGQASHEPSARHRIETTLRLRMDYFELDLLFPIGERVFGSFSELHCAHRPHCQNAKLRSGMFFVPSARESGKFEELGRFKNLAFTIDKGSLPMITVSADAFRIRVPYQYEPARLFLNVKSAIKASQLLFHAVHTSEFRAVLLPKAQPVKSVPSIHIRFKSTSFEIKDDPLETKLNLSFRVGKTESAPRTERRAYFDAKAALINSTMNPAEKTHKQTSQRDLERIRERYNVTLDHTVPVPEARERLWLYDSEKWIKKMRKARHTQNRREERELIRQYGYKTDYSGLPIEVVAPQRFAPLFRSSMDDLSVSIKDPNFDSAALLAHMESHGGPFPSKQQFSLRVPLDIQFQSDNADFTLRDYPLPLWRVMPIADRMRESDGTVPALACSLTIVFAEELADDQETYFLIPCTVIPQGIGDSQAAALTLEIAKTLAPVKSYADIKFKIQSSRPTDFAWGVSYGFAISDLTRAFAGFSHPPRDPSPRLGFWDKFRHSLHWRVAFDFAAPCHLHLKGSRDPYEITGYGAGFVLAWMGNPRIRIGYSNPEHELVQITSDQMVLSVPDLTAFLDPSATGDKHDPHVDSGKKTEELPSLLNRRLNKTCANFRGGVCVGFAFKFERTCRDNTCERGCQGKASMRQCRFFDFLPHHAVRLRTPQTVKRLEQVKGIEWDSYEGFRSDFIHFSPSIVANTDSKPRQESSFHFTPKGFAHFFAWWNLFSHVMSLPIRQGTLFPSSPPKSKKFGRSLATIKYRFDIHDLYISHIYPQYSSQDWATGIESSVGVKLHIVTFQADLHQREQFQIRRSDALGITTPTHKAFYAGEVILTDIKVKAIRAVFDSPADQPLRPSDQSTETHTRCRGTHAKKLQGHDADWFHVDDYVDTDVRPVDDNPLIELYTYLSAPLCRYSRYIPALRVSSEVIGKLQAGKLDATETSASKFGREPTHKCLLSEAPVLEEFSDLLVNKRIAALRKMRDSAVDAQQRVEMEGRIKILEDGLEGMHFRMQTPEYPIDRKNSVDGFDARERMSEREGAGYENVFHVHCPRLSIDNTTRNILLQYYFSSRMRRGFEYHMSHKAVADLQRQLEKGFQQKQSDRPAIPKPNLDLDDVASKMGSTLAAGILGQLLGDHTRVNTAGHAKNRKGTFSCDITPDEGMPKEYGIRKSMFGVMTQPQILLSSEADSEATVLFTANMAELRSFRIEDGEYAGDKVKEVVMRRNYGTLDGLQSFYPSDKSYGAPESPTFVPMEHLLNAKLENRAFDRLVASTQCSLRLDNFNQLRLVNKSSDSSSEHLRNHQDLAVVNVPTFGVVANSRHFAAMYSILTDLVLYQDPEQRQRSQQLDTFLYSFDAEDRLRYSTEVKYLQNRIREQESTHRIYEEHYDRLSDEGKLEVGRIRSDLSEDIQKLSLIFDAIAILQIHSKAAAELRSSLRLEAHAQELAWFMLDEDKLLAKLAIKDIRYTWVRKKDSSTENALVVRDLQALNTSPDAYFVEIISRYEKAGLRDEAPMVQASWSALAPVGGISILESFKLQLHPLRVQLERAIGRSLNDYVFANRPAKTSTLPDRKAKKKQRSGDREQLENINDYRGKQHLGIPAPAGSRSLALAGSPNLSRQSSDADMALVKGGLSRANSSGDLSVQTLSRQVKAEAEEMRSRASRNRTFIFVDIEPTTLLFSYKSDKAKSFSNVQDIRVKTPQLLYENKVWSFEDLARFMRKDMLRSAWNQKGQLLSDIFRKKTRPVRSQYTAGPSNLSTIYNKADIGNTSDIDSMEEQEAATPVLPDVVALVKTPQQLDDLQLEAGPANNDNRTQETSPASSQHSLDVPTHFQQSLENQMAAKKSGRMNKLITKFRHHKRD</sequence>
<keyword evidence="7" id="KW-1185">Reference proteome</keyword>
<keyword evidence="2" id="KW-0812">Transmembrane</keyword>
<dbReference type="SMART" id="SM01216">
    <property type="entry name" value="Fmp27_WPPW"/>
    <property type="match status" value="1"/>
</dbReference>
<evidence type="ECO:0000256" key="2">
    <source>
        <dbReference type="SAM" id="Phobius"/>
    </source>
</evidence>
<dbReference type="SMART" id="SM01214">
    <property type="entry name" value="Fmp27_GFWDK"/>
    <property type="match status" value="1"/>
</dbReference>
<dbReference type="Pfam" id="PF10344">
    <property type="entry name" value="Hobbit"/>
    <property type="match status" value="1"/>
</dbReference>
<evidence type="ECO:0000259" key="4">
    <source>
        <dbReference type="SMART" id="SM01215"/>
    </source>
</evidence>
<dbReference type="OrthoDB" id="1562405at2759"/>
<dbReference type="PANTHER" id="PTHR15678:SF6">
    <property type="entry name" value="BRIDGE-LIKE LIPID TRANSFER PROTEIN FAMILY MEMBER 2"/>
    <property type="match status" value="1"/>
</dbReference>
<feature type="domain" description="FMP27 WPPW motif-containing RBG unit" evidence="5">
    <location>
        <begin position="1838"/>
        <end position="2303"/>
    </location>
</feature>
<evidence type="ECO:0000259" key="5">
    <source>
        <dbReference type="SMART" id="SM01216"/>
    </source>
</evidence>
<feature type="region of interest" description="Disordered" evidence="1">
    <location>
        <begin position="2611"/>
        <end position="2669"/>
    </location>
</feature>
<dbReference type="InterPro" id="IPR019441">
    <property type="entry name" value="FMP27/BLTP2/Hobbit_GFWDK_RBG"/>
</dbReference>
<feature type="compositionally biased region" description="Polar residues" evidence="1">
    <location>
        <begin position="2855"/>
        <end position="2884"/>
    </location>
</feature>
<keyword evidence="2" id="KW-0472">Membrane</keyword>
<name>A0A8H3TNG4_9TREE</name>
<dbReference type="InterPro" id="IPR019449">
    <property type="entry name" value="FMP27_WPPW_RBG"/>
</dbReference>
<feature type="compositionally biased region" description="Basic and acidic residues" evidence="1">
    <location>
        <begin position="2625"/>
        <end position="2640"/>
    </location>
</feature>
<reference evidence="6" key="1">
    <citation type="submission" date="2020-07" db="EMBL/GenBank/DDBJ databases">
        <title>Draft Genome Sequence of a Deep-Sea Yeast, Naganishia (Cryptococcus) liquefaciens strain N6.</title>
        <authorList>
            <person name="Han Y.W."/>
            <person name="Kajitani R."/>
            <person name="Morimoto H."/>
            <person name="Parhat M."/>
            <person name="Tsubouchi H."/>
            <person name="Bakenova O."/>
            <person name="Ogata M."/>
            <person name="Argunhan B."/>
            <person name="Aoki R."/>
            <person name="Kajiwara S."/>
            <person name="Itoh T."/>
            <person name="Iwasaki H."/>
        </authorList>
    </citation>
    <scope>NUCLEOTIDE SEQUENCE</scope>
    <source>
        <strain evidence="6">N6</strain>
    </source>
</reference>
<feature type="region of interest" description="Disordered" evidence="1">
    <location>
        <begin position="212"/>
        <end position="255"/>
    </location>
</feature>
<evidence type="ECO:0000313" key="6">
    <source>
        <dbReference type="EMBL" id="GHJ84305.1"/>
    </source>
</evidence>
<dbReference type="EMBL" id="BLZA01000007">
    <property type="protein sequence ID" value="GHJ84305.1"/>
    <property type="molecule type" value="Genomic_DNA"/>
</dbReference>
<feature type="transmembrane region" description="Helical" evidence="2">
    <location>
        <begin position="26"/>
        <end position="49"/>
    </location>
</feature>
<feature type="compositionally biased region" description="Low complexity" evidence="1">
    <location>
        <begin position="241"/>
        <end position="251"/>
    </location>
</feature>
<keyword evidence="2" id="KW-1133">Transmembrane helix</keyword>
<gene>
    <name evidence="6" type="ORF">NliqN6_0707</name>
</gene>
<evidence type="ECO:0000313" key="7">
    <source>
        <dbReference type="Proteomes" id="UP000620104"/>
    </source>
</evidence>
<protein>
    <recommendedName>
        <fullName evidence="8">Golgi-body localization protein domain-containing protein</fullName>
    </recommendedName>
</protein>
<feature type="region of interest" description="Disordered" evidence="1">
    <location>
        <begin position="610"/>
        <end position="629"/>
    </location>
</feature>
<comment type="caution">
    <text evidence="6">The sequence shown here is derived from an EMBL/GenBank/DDBJ whole genome shotgun (WGS) entry which is preliminary data.</text>
</comment>
<feature type="region of interest" description="Disordered" evidence="1">
    <location>
        <begin position="2850"/>
        <end position="2907"/>
    </location>
</feature>
<dbReference type="InterPro" id="IPR019415">
    <property type="entry name" value="FMP27_SW_RBG"/>
</dbReference>
<feature type="domain" description="FMP27 SW motif-containing RBG unit" evidence="4">
    <location>
        <begin position="1302"/>
        <end position="1402"/>
    </location>
</feature>
<dbReference type="Proteomes" id="UP000620104">
    <property type="component" value="Unassembled WGS sequence"/>
</dbReference>